<dbReference type="InterPro" id="IPR036663">
    <property type="entry name" value="Fumarylacetoacetase_C_sf"/>
</dbReference>
<evidence type="ECO:0000313" key="4">
    <source>
        <dbReference type="EMBL" id="ASS97551.1"/>
    </source>
</evidence>
<dbReference type="PANTHER" id="PTHR11820">
    <property type="entry name" value="ACYLPYRUVASE"/>
    <property type="match status" value="1"/>
</dbReference>
<name>A0A223EQJ2_9BACI</name>
<gene>
    <name evidence="4" type="ORF">BS1321_23105</name>
</gene>
<accession>A0A223EQJ2</accession>
<feature type="domain" description="Fumarylacetoacetase-like C-terminal" evidence="3">
    <location>
        <begin position="7"/>
        <end position="193"/>
    </location>
</feature>
<keyword evidence="4" id="KW-0378">Hydrolase</keyword>
<dbReference type="Proteomes" id="UP000214618">
    <property type="component" value="Chromosome"/>
</dbReference>
<evidence type="ECO:0000259" key="3">
    <source>
        <dbReference type="Pfam" id="PF01557"/>
    </source>
</evidence>
<evidence type="ECO:0000313" key="5">
    <source>
        <dbReference type="Proteomes" id="UP000214618"/>
    </source>
</evidence>
<reference evidence="4 5" key="1">
    <citation type="submission" date="2016-10" db="EMBL/GenBank/DDBJ databases">
        <title>The whole genome sequencing and assembly of Bacillus simplex DSM 1321 strain.</title>
        <authorList>
            <person name="Park M.-K."/>
            <person name="Lee Y.-J."/>
            <person name="Yi H."/>
            <person name="Bahn Y.-S."/>
            <person name="Kim J.F."/>
            <person name="Lee D.-W."/>
        </authorList>
    </citation>
    <scope>NUCLEOTIDE SEQUENCE [LARGE SCALE GENOMIC DNA]</scope>
    <source>
        <strain evidence="4 5">DSM 1321</strain>
    </source>
</reference>
<organism evidence="4 5">
    <name type="scientific">Peribacillus simplex NBRC 15720 = DSM 1321</name>
    <dbReference type="NCBI Taxonomy" id="1349754"/>
    <lineage>
        <taxon>Bacteria</taxon>
        <taxon>Bacillati</taxon>
        <taxon>Bacillota</taxon>
        <taxon>Bacilli</taxon>
        <taxon>Bacillales</taxon>
        <taxon>Bacillaceae</taxon>
        <taxon>Peribacillus</taxon>
    </lineage>
</organism>
<dbReference type="InterPro" id="IPR011234">
    <property type="entry name" value="Fumarylacetoacetase-like_C"/>
</dbReference>
<dbReference type="GO" id="GO:0046872">
    <property type="term" value="F:metal ion binding"/>
    <property type="evidence" value="ECO:0007669"/>
    <property type="project" value="UniProtKB-KW"/>
</dbReference>
<dbReference type="Gene3D" id="3.90.850.10">
    <property type="entry name" value="Fumarylacetoacetase-like, C-terminal domain"/>
    <property type="match status" value="1"/>
</dbReference>
<dbReference type="GeneID" id="56475672"/>
<dbReference type="AlphaFoldDB" id="A0A223EQJ2"/>
<dbReference type="SUPFAM" id="SSF56529">
    <property type="entry name" value="FAH"/>
    <property type="match status" value="1"/>
</dbReference>
<evidence type="ECO:0000256" key="1">
    <source>
        <dbReference type="ARBA" id="ARBA00010211"/>
    </source>
</evidence>
<dbReference type="PANTHER" id="PTHR11820:SF7">
    <property type="entry name" value="ACYLPYRUVASE FAHD1, MITOCHONDRIAL"/>
    <property type="match status" value="1"/>
</dbReference>
<dbReference type="EMBL" id="CP017704">
    <property type="protein sequence ID" value="ASS97551.1"/>
    <property type="molecule type" value="Genomic_DNA"/>
</dbReference>
<dbReference type="Pfam" id="PF01557">
    <property type="entry name" value="FAA_hydrolase"/>
    <property type="match status" value="1"/>
</dbReference>
<proteinExistence type="inferred from homology"/>
<dbReference type="OrthoDB" id="9805307at2"/>
<sequence length="209" mass="23003">MKDIKNIYCVGRNYALHAKELNNEVPTSPFLFSKPTHSLVEANGKSITLPSNQGSVHFETELVIHIAKQYESGMKVDEIVDAMAIGLDLTLRDVQSQLKQKQHPWLLAKGFKNSAVLSDFIPFPGVEACEQLDFSLLKNGERVQVGNIKDLLFDLQTIIEFTAEHFGLEQGDIIFTGTPSGVGPLSDQDKLSLNWGANEIGSCSVTLNS</sequence>
<dbReference type="RefSeq" id="WP_063236114.1">
    <property type="nucleotide sequence ID" value="NZ_BCVO01000037.1"/>
</dbReference>
<evidence type="ECO:0000256" key="2">
    <source>
        <dbReference type="ARBA" id="ARBA00022723"/>
    </source>
</evidence>
<keyword evidence="2" id="KW-0479">Metal-binding</keyword>
<comment type="similarity">
    <text evidence="1">Belongs to the FAH family.</text>
</comment>
<dbReference type="GO" id="GO:0018773">
    <property type="term" value="F:acetylpyruvate hydrolase activity"/>
    <property type="evidence" value="ECO:0007669"/>
    <property type="project" value="TreeGrafter"/>
</dbReference>
<protein>
    <submittedName>
        <fullName evidence="4">Fumarylacetoacetate hydrolase</fullName>
    </submittedName>
</protein>